<dbReference type="EMBL" id="MHPU01000039">
    <property type="protein sequence ID" value="OGZ87659.1"/>
    <property type="molecule type" value="Genomic_DNA"/>
</dbReference>
<name>A0A1G2JKK5_9BACT</name>
<reference evidence="1 2" key="1">
    <citation type="journal article" date="2016" name="Nat. Commun.">
        <title>Thousands of microbial genomes shed light on interconnected biogeochemical processes in an aquifer system.</title>
        <authorList>
            <person name="Anantharaman K."/>
            <person name="Brown C.T."/>
            <person name="Hug L.A."/>
            <person name="Sharon I."/>
            <person name="Castelle C.J."/>
            <person name="Probst A.J."/>
            <person name="Thomas B.C."/>
            <person name="Singh A."/>
            <person name="Wilkins M.J."/>
            <person name="Karaoz U."/>
            <person name="Brodie E.L."/>
            <person name="Williams K.H."/>
            <person name="Hubbard S.S."/>
            <person name="Banfield J.F."/>
        </authorList>
    </citation>
    <scope>NUCLEOTIDE SEQUENCE [LARGE SCALE GENOMIC DNA]</scope>
</reference>
<dbReference type="AlphaFoldDB" id="A0A1G2JKK5"/>
<comment type="caution">
    <text evidence="1">The sequence shown here is derived from an EMBL/GenBank/DDBJ whole genome shotgun (WGS) entry which is preliminary data.</text>
</comment>
<protein>
    <submittedName>
        <fullName evidence="1">Uncharacterized protein</fullName>
    </submittedName>
</protein>
<organism evidence="1 2">
    <name type="scientific">Candidatus Staskawiczbacteria bacterium RIFOXYD1_FULL_32_13</name>
    <dbReference type="NCBI Taxonomy" id="1802234"/>
    <lineage>
        <taxon>Bacteria</taxon>
        <taxon>Candidatus Staskawicziibacteriota</taxon>
    </lineage>
</organism>
<sequence>MKFNPDNLNIHELAIEEPEKESEVFFDPEKDITPEDWKIICNEVNGESINIAMISGYAKGLLKLLGKKSVLSDKEIDELKEQINHGLGLDEVDVKAAAMAAIMGEKNLLSNAQWEKIEKDYMSLYNTTCASAIIAGKKLSIATEEKTTRFSQLTSERFNEDAIKRGSVNASDIENLVAARILGVKVEITNDTWLMIKAALKEMKETIKEEKFMWDSFIMMASDVAILAADEIKIPEGGGLELIRHKKTALQPETPQMPEQKQF</sequence>
<dbReference type="Proteomes" id="UP000178935">
    <property type="component" value="Unassembled WGS sequence"/>
</dbReference>
<gene>
    <name evidence="1" type="ORF">A2561_03100</name>
</gene>
<accession>A0A1G2JKK5</accession>
<proteinExistence type="predicted"/>
<evidence type="ECO:0000313" key="2">
    <source>
        <dbReference type="Proteomes" id="UP000178935"/>
    </source>
</evidence>
<evidence type="ECO:0000313" key="1">
    <source>
        <dbReference type="EMBL" id="OGZ87659.1"/>
    </source>
</evidence>